<dbReference type="Proteomes" id="UP000028545">
    <property type="component" value="Unassembled WGS sequence"/>
</dbReference>
<evidence type="ECO:0000313" key="1">
    <source>
        <dbReference type="EMBL" id="KEZ41065.1"/>
    </source>
</evidence>
<dbReference type="GeneID" id="27726190"/>
<dbReference type="Pfam" id="PF13095">
    <property type="entry name" value="FTA2"/>
    <property type="match status" value="1"/>
</dbReference>
<keyword evidence="2" id="KW-1185">Reference proteome</keyword>
<proteinExistence type="predicted"/>
<sequence length="316" mass="36911">MYPDWPESDADLVPLPLCDGPKLKPFDFQGPQKIEFLDYLGEGLHAHVLKVKILGQIYALKLFRFGYDEDWLGNGPYIDPDNLEAMSAFYEYSEPFSCECRAFGRLQEDGHEELAARCYGYVLLDEEHERVVMDQFSHLEINFNGNIQYSGYEDLRSRFVGKGVDRAPPIRGIVKEFGPTEEDLRTREVRRMLKDVIRLQQLGIIYIDVGHRQLVGGKFCDFSTAITVPHYITTPELNPRLGPEWIPALEFETFQFSINDYWQFDEMVREWNDEQEKRKTKKKKISVYAFPGGRGCRIKYNLRNFEFPPTTRYQAT</sequence>
<dbReference type="VEuPathDB" id="FungiDB:SAPIO_CDS7118"/>
<dbReference type="OMA" id="CECRAFA"/>
<dbReference type="EMBL" id="JOWA01000110">
    <property type="protein sequence ID" value="KEZ41065.1"/>
    <property type="molecule type" value="Genomic_DNA"/>
</dbReference>
<evidence type="ECO:0000313" key="2">
    <source>
        <dbReference type="Proteomes" id="UP000028545"/>
    </source>
</evidence>
<name>A0A084G153_PSEDA</name>
<gene>
    <name evidence="1" type="ORF">SAPIO_CDS7118</name>
</gene>
<dbReference type="HOGENOM" id="CLU_042091_1_0_1"/>
<dbReference type="InterPro" id="IPR025213">
    <property type="entry name" value="Sim4_Fta2"/>
</dbReference>
<protein>
    <recommendedName>
        <fullName evidence="3">Protein kinase domain-containing protein</fullName>
    </recommendedName>
</protein>
<dbReference type="RefSeq" id="XP_016640864.1">
    <property type="nucleotide sequence ID" value="XM_016789037.1"/>
</dbReference>
<comment type="caution">
    <text evidence="1">The sequence shown here is derived from an EMBL/GenBank/DDBJ whole genome shotgun (WGS) entry which is preliminary data.</text>
</comment>
<evidence type="ECO:0008006" key="3">
    <source>
        <dbReference type="Google" id="ProtNLM"/>
    </source>
</evidence>
<dbReference type="AlphaFoldDB" id="A0A084G153"/>
<dbReference type="KEGG" id="sapo:SAPIO_CDS7118"/>
<accession>A0A084G153</accession>
<dbReference type="OrthoDB" id="3432781at2759"/>
<reference evidence="1 2" key="1">
    <citation type="journal article" date="2014" name="Genome Announc.">
        <title>Draft genome sequence of the pathogenic fungus Scedosporium apiospermum.</title>
        <authorList>
            <person name="Vandeputte P."/>
            <person name="Ghamrawi S."/>
            <person name="Rechenmann M."/>
            <person name="Iltis A."/>
            <person name="Giraud S."/>
            <person name="Fleury M."/>
            <person name="Thornton C."/>
            <person name="Delhaes L."/>
            <person name="Meyer W."/>
            <person name="Papon N."/>
            <person name="Bouchara J.P."/>
        </authorList>
    </citation>
    <scope>NUCLEOTIDE SEQUENCE [LARGE SCALE GENOMIC DNA]</scope>
    <source>
        <strain evidence="1 2">IHEM 14462</strain>
    </source>
</reference>
<organism evidence="1 2">
    <name type="scientific">Pseudallescheria apiosperma</name>
    <name type="common">Scedosporium apiospermum</name>
    <dbReference type="NCBI Taxonomy" id="563466"/>
    <lineage>
        <taxon>Eukaryota</taxon>
        <taxon>Fungi</taxon>
        <taxon>Dikarya</taxon>
        <taxon>Ascomycota</taxon>
        <taxon>Pezizomycotina</taxon>
        <taxon>Sordariomycetes</taxon>
        <taxon>Hypocreomycetidae</taxon>
        <taxon>Microascales</taxon>
        <taxon>Microascaceae</taxon>
        <taxon>Scedosporium</taxon>
    </lineage>
</organism>